<evidence type="ECO:0000256" key="4">
    <source>
        <dbReference type="ARBA" id="ARBA00023242"/>
    </source>
</evidence>
<dbReference type="Pfam" id="PF09420">
    <property type="entry name" value="Nop16"/>
    <property type="match status" value="1"/>
</dbReference>
<dbReference type="InterPro" id="IPR019002">
    <property type="entry name" value="Ribosome_biogenesis_Nop16"/>
</dbReference>
<organism evidence="5 6">
    <name type="scientific">Artemisia annua</name>
    <name type="common">Sweet wormwood</name>
    <dbReference type="NCBI Taxonomy" id="35608"/>
    <lineage>
        <taxon>Eukaryota</taxon>
        <taxon>Viridiplantae</taxon>
        <taxon>Streptophyta</taxon>
        <taxon>Embryophyta</taxon>
        <taxon>Tracheophyta</taxon>
        <taxon>Spermatophyta</taxon>
        <taxon>Magnoliopsida</taxon>
        <taxon>eudicotyledons</taxon>
        <taxon>Gunneridae</taxon>
        <taxon>Pentapetalae</taxon>
        <taxon>asterids</taxon>
        <taxon>campanulids</taxon>
        <taxon>Asterales</taxon>
        <taxon>Asteraceae</taxon>
        <taxon>Asteroideae</taxon>
        <taxon>Anthemideae</taxon>
        <taxon>Artemisiinae</taxon>
        <taxon>Artemisia</taxon>
    </lineage>
</organism>
<protein>
    <recommendedName>
        <fullName evidence="3">Nucleolar protein 16</fullName>
    </recommendedName>
</protein>
<comment type="caution">
    <text evidence="5">The sequence shown here is derived from an EMBL/GenBank/DDBJ whole genome shotgun (WGS) entry which is preliminary data.</text>
</comment>
<evidence type="ECO:0000256" key="3">
    <source>
        <dbReference type="ARBA" id="ARBA00015522"/>
    </source>
</evidence>
<dbReference type="OrthoDB" id="285729at2759"/>
<dbReference type="Proteomes" id="UP000245207">
    <property type="component" value="Unassembled WGS sequence"/>
</dbReference>
<evidence type="ECO:0000313" key="6">
    <source>
        <dbReference type="Proteomes" id="UP000245207"/>
    </source>
</evidence>
<evidence type="ECO:0000256" key="2">
    <source>
        <dbReference type="ARBA" id="ARBA00008479"/>
    </source>
</evidence>
<gene>
    <name evidence="5" type="ORF">CTI12_AA083900</name>
</gene>
<dbReference type="PANTHER" id="PTHR13243:SF1">
    <property type="entry name" value="NUCLEOLAR PROTEIN 16"/>
    <property type="match status" value="1"/>
</dbReference>
<keyword evidence="4" id="KW-0539">Nucleus</keyword>
<accession>A0A2U1Q272</accession>
<sequence>MGGSRRKYKRSRVNKVRVGLPKKNPNVFKPAFTIPPKLKSIVDLSKIKWDDQGSVLENYKTFGVVSNPNLLGVRNRTSKIIESESLQLPPPKLDGPMDEFEPIDSGSELEEDDVKTALGKHRTDGKSAPLQPLTAIQRVHIKRLVDKYGDDYQRMFMDTKLNKLQHSVATLEKLCKRYDMYKDKNPMLVPL</sequence>
<reference evidence="5 6" key="1">
    <citation type="journal article" date="2018" name="Mol. Plant">
        <title>The genome of Artemisia annua provides insight into the evolution of Asteraceae family and artemisinin biosynthesis.</title>
        <authorList>
            <person name="Shen Q."/>
            <person name="Zhang L."/>
            <person name="Liao Z."/>
            <person name="Wang S."/>
            <person name="Yan T."/>
            <person name="Shi P."/>
            <person name="Liu M."/>
            <person name="Fu X."/>
            <person name="Pan Q."/>
            <person name="Wang Y."/>
            <person name="Lv Z."/>
            <person name="Lu X."/>
            <person name="Zhang F."/>
            <person name="Jiang W."/>
            <person name="Ma Y."/>
            <person name="Chen M."/>
            <person name="Hao X."/>
            <person name="Li L."/>
            <person name="Tang Y."/>
            <person name="Lv G."/>
            <person name="Zhou Y."/>
            <person name="Sun X."/>
            <person name="Brodelius P.E."/>
            <person name="Rose J.K.C."/>
            <person name="Tang K."/>
        </authorList>
    </citation>
    <scope>NUCLEOTIDE SEQUENCE [LARGE SCALE GENOMIC DNA]</scope>
    <source>
        <strain evidence="6">cv. Huhao1</strain>
        <tissue evidence="5">Leaf</tissue>
    </source>
</reference>
<comment type="subcellular location">
    <subcellularLocation>
        <location evidence="1">Nucleus</location>
        <location evidence="1">Nucleolus</location>
    </subcellularLocation>
</comment>
<dbReference type="STRING" id="35608.A0A2U1Q272"/>
<dbReference type="GO" id="GO:0005730">
    <property type="term" value="C:nucleolus"/>
    <property type="evidence" value="ECO:0007669"/>
    <property type="project" value="UniProtKB-SubCell"/>
</dbReference>
<dbReference type="GO" id="GO:0042273">
    <property type="term" value="P:ribosomal large subunit biogenesis"/>
    <property type="evidence" value="ECO:0007669"/>
    <property type="project" value="TreeGrafter"/>
</dbReference>
<name>A0A2U1Q272_ARTAN</name>
<keyword evidence="6" id="KW-1185">Reference proteome</keyword>
<evidence type="ECO:0000256" key="1">
    <source>
        <dbReference type="ARBA" id="ARBA00004604"/>
    </source>
</evidence>
<dbReference type="EMBL" id="PKPP01000493">
    <property type="protein sequence ID" value="PWA92065.1"/>
    <property type="molecule type" value="Genomic_DNA"/>
</dbReference>
<proteinExistence type="inferred from homology"/>
<comment type="similarity">
    <text evidence="2">Belongs to the NOP16 family.</text>
</comment>
<dbReference type="AlphaFoldDB" id="A0A2U1Q272"/>
<dbReference type="PANTHER" id="PTHR13243">
    <property type="entry name" value="HSPC111 PROTEIN-RELATED"/>
    <property type="match status" value="1"/>
</dbReference>
<evidence type="ECO:0000313" key="5">
    <source>
        <dbReference type="EMBL" id="PWA92065.1"/>
    </source>
</evidence>